<dbReference type="SMART" id="SM00849">
    <property type="entry name" value="Lactamase_B"/>
    <property type="match status" value="1"/>
</dbReference>
<organism evidence="6 7">
    <name type="scientific">Desulfatitalea alkaliphila</name>
    <dbReference type="NCBI Taxonomy" id="2929485"/>
    <lineage>
        <taxon>Bacteria</taxon>
        <taxon>Pseudomonadati</taxon>
        <taxon>Thermodesulfobacteriota</taxon>
        <taxon>Desulfobacteria</taxon>
        <taxon>Desulfobacterales</taxon>
        <taxon>Desulfosarcinaceae</taxon>
        <taxon>Desulfatitalea</taxon>
    </lineage>
</organism>
<name>A0AA41ULY0_9BACT</name>
<dbReference type="InterPro" id="IPR001279">
    <property type="entry name" value="Metallo-B-lactamas"/>
</dbReference>
<dbReference type="SUPFAM" id="SSF56281">
    <property type="entry name" value="Metallo-hydrolase/oxidoreductase"/>
    <property type="match status" value="1"/>
</dbReference>
<dbReference type="InterPro" id="IPR051453">
    <property type="entry name" value="MBL_Glyoxalase_II"/>
</dbReference>
<keyword evidence="4" id="KW-0862">Zinc</keyword>
<dbReference type="RefSeq" id="WP_246914357.1">
    <property type="nucleotide sequence ID" value="NZ_JALJRB010000036.1"/>
</dbReference>
<dbReference type="AlphaFoldDB" id="A0AA41ULY0"/>
<feature type="domain" description="Metallo-beta-lactamase" evidence="5">
    <location>
        <begin position="15"/>
        <end position="174"/>
    </location>
</feature>
<protein>
    <submittedName>
        <fullName evidence="6">MBL fold metallo-hydrolase</fullName>
    </submittedName>
</protein>
<dbReference type="EMBL" id="JALJRB010000036">
    <property type="protein sequence ID" value="MCJ8502872.1"/>
    <property type="molecule type" value="Genomic_DNA"/>
</dbReference>
<dbReference type="PANTHER" id="PTHR46233">
    <property type="entry name" value="HYDROXYACYLGLUTATHIONE HYDROLASE GLOC"/>
    <property type="match status" value="1"/>
</dbReference>
<evidence type="ECO:0000256" key="4">
    <source>
        <dbReference type="ARBA" id="ARBA00022833"/>
    </source>
</evidence>
<proteinExistence type="predicted"/>
<dbReference type="PANTHER" id="PTHR46233:SF3">
    <property type="entry name" value="HYDROXYACYLGLUTATHIONE HYDROLASE GLOC"/>
    <property type="match status" value="1"/>
</dbReference>
<evidence type="ECO:0000259" key="5">
    <source>
        <dbReference type="SMART" id="SM00849"/>
    </source>
</evidence>
<evidence type="ECO:0000256" key="3">
    <source>
        <dbReference type="ARBA" id="ARBA00022801"/>
    </source>
</evidence>
<dbReference type="CDD" id="cd06262">
    <property type="entry name" value="metallo-hydrolase-like_MBL-fold"/>
    <property type="match status" value="1"/>
</dbReference>
<evidence type="ECO:0000313" key="7">
    <source>
        <dbReference type="Proteomes" id="UP001165427"/>
    </source>
</evidence>
<evidence type="ECO:0000313" key="6">
    <source>
        <dbReference type="EMBL" id="MCJ8502872.1"/>
    </source>
</evidence>
<keyword evidence="7" id="KW-1185">Reference proteome</keyword>
<dbReference type="InterPro" id="IPR036866">
    <property type="entry name" value="RibonucZ/Hydroxyglut_hydro"/>
</dbReference>
<dbReference type="GO" id="GO:0046872">
    <property type="term" value="F:metal ion binding"/>
    <property type="evidence" value="ECO:0007669"/>
    <property type="project" value="UniProtKB-KW"/>
</dbReference>
<dbReference type="Pfam" id="PF00753">
    <property type="entry name" value="Lactamase_B"/>
    <property type="match status" value="1"/>
</dbReference>
<dbReference type="Gene3D" id="3.60.15.10">
    <property type="entry name" value="Ribonuclease Z/Hydroxyacylglutathione hydrolase-like"/>
    <property type="match status" value="1"/>
</dbReference>
<comment type="cofactor">
    <cofactor evidence="1">
        <name>Zn(2+)</name>
        <dbReference type="ChEBI" id="CHEBI:29105"/>
    </cofactor>
</comment>
<dbReference type="Proteomes" id="UP001165427">
    <property type="component" value="Unassembled WGS sequence"/>
</dbReference>
<comment type="caution">
    <text evidence="6">The sequence shown here is derived from an EMBL/GenBank/DDBJ whole genome shotgun (WGS) entry which is preliminary data.</text>
</comment>
<dbReference type="GO" id="GO:0016787">
    <property type="term" value="F:hydrolase activity"/>
    <property type="evidence" value="ECO:0007669"/>
    <property type="project" value="UniProtKB-KW"/>
</dbReference>
<reference evidence="6" key="1">
    <citation type="submission" date="2022-04" db="EMBL/GenBank/DDBJ databases">
        <title>Desulfatitalea alkaliphila sp. nov., a novel anaerobic sulfate-reducing bacterium isolated from terrestrial mud volcano, Taman Peninsula, Russia.</title>
        <authorList>
            <person name="Khomyakova M.A."/>
            <person name="Merkel A.Y."/>
            <person name="Slobodkin A.I."/>
        </authorList>
    </citation>
    <scope>NUCLEOTIDE SEQUENCE</scope>
    <source>
        <strain evidence="6">M08but</strain>
    </source>
</reference>
<keyword evidence="2" id="KW-0479">Metal-binding</keyword>
<accession>A0AA41ULY0</accession>
<keyword evidence="3" id="KW-0378">Hydrolase</keyword>
<evidence type="ECO:0000256" key="1">
    <source>
        <dbReference type="ARBA" id="ARBA00001947"/>
    </source>
</evidence>
<gene>
    <name evidence="6" type="ORF">MRX98_20015</name>
</gene>
<evidence type="ECO:0000256" key="2">
    <source>
        <dbReference type="ARBA" id="ARBA00022723"/>
    </source>
</evidence>
<sequence length="207" mass="21991">MVPMIIKQLDTGYLDNFSYIVGCEQTGKAVVIDPGPEAEMIAAAAEAAGLRIELIVNTHGHGDHTAGNAALKALTGAPVIIHQGDADRYPAADRFLADESPLRVGEIVLDIIHTPGHTPGGMCLYARGNLFTGDTLFVGDSGRTDLTGGHRPTLGASIRRLMQLPDETVVWPGHNYGPTPSSTIGWEKRHNVNAREYGFAASAGDPR</sequence>